<sequence length="61" mass="7197">MNITPHGLLLFRKIRNTSAFKYTISRFHKENTAEHSPYLYSINMTTRLINRKINQGVANKF</sequence>
<organism evidence="1 2">
    <name type="scientific">Funneliformis caledonium</name>
    <dbReference type="NCBI Taxonomy" id="1117310"/>
    <lineage>
        <taxon>Eukaryota</taxon>
        <taxon>Fungi</taxon>
        <taxon>Fungi incertae sedis</taxon>
        <taxon>Mucoromycota</taxon>
        <taxon>Glomeromycotina</taxon>
        <taxon>Glomeromycetes</taxon>
        <taxon>Glomerales</taxon>
        <taxon>Glomeraceae</taxon>
        <taxon>Funneliformis</taxon>
    </lineage>
</organism>
<accession>A0A9N9AXC8</accession>
<keyword evidence="2" id="KW-1185">Reference proteome</keyword>
<proteinExistence type="predicted"/>
<evidence type="ECO:0000313" key="2">
    <source>
        <dbReference type="Proteomes" id="UP000789570"/>
    </source>
</evidence>
<comment type="caution">
    <text evidence="1">The sequence shown here is derived from an EMBL/GenBank/DDBJ whole genome shotgun (WGS) entry which is preliminary data.</text>
</comment>
<protein>
    <submittedName>
        <fullName evidence="1">3052_t:CDS:1</fullName>
    </submittedName>
</protein>
<evidence type="ECO:0000313" key="1">
    <source>
        <dbReference type="EMBL" id="CAG8544126.1"/>
    </source>
</evidence>
<dbReference type="AlphaFoldDB" id="A0A9N9AXC8"/>
<reference evidence="1" key="1">
    <citation type="submission" date="2021-06" db="EMBL/GenBank/DDBJ databases">
        <authorList>
            <person name="Kallberg Y."/>
            <person name="Tangrot J."/>
            <person name="Rosling A."/>
        </authorList>
    </citation>
    <scope>NUCLEOTIDE SEQUENCE</scope>
    <source>
        <strain evidence="1">UK204</strain>
    </source>
</reference>
<gene>
    <name evidence="1" type="ORF">FCALED_LOCUS5788</name>
</gene>
<name>A0A9N9AXC8_9GLOM</name>
<dbReference type="EMBL" id="CAJVPQ010001296">
    <property type="protein sequence ID" value="CAG8544126.1"/>
    <property type="molecule type" value="Genomic_DNA"/>
</dbReference>
<dbReference type="Proteomes" id="UP000789570">
    <property type="component" value="Unassembled WGS sequence"/>
</dbReference>